<feature type="transmembrane region" description="Helical" evidence="9">
    <location>
        <begin position="219"/>
        <end position="243"/>
    </location>
</feature>
<evidence type="ECO:0000256" key="6">
    <source>
        <dbReference type="ARBA" id="ARBA00023136"/>
    </source>
</evidence>
<dbReference type="Gene3D" id="1.20.1280.290">
    <property type="match status" value="2"/>
</dbReference>
<evidence type="ECO:0000313" key="11">
    <source>
        <dbReference type="Proteomes" id="UP001142393"/>
    </source>
</evidence>
<dbReference type="FunFam" id="1.20.1280.290:FF:000006">
    <property type="entry name" value="mannose-P-dolichol utilization defect 1 protein"/>
    <property type="match status" value="1"/>
</dbReference>
<feature type="transmembrane region" description="Helical" evidence="9">
    <location>
        <begin position="140"/>
        <end position="165"/>
    </location>
</feature>
<feature type="transmembrane region" description="Helical" evidence="9">
    <location>
        <begin position="75"/>
        <end position="96"/>
    </location>
</feature>
<comment type="similarity">
    <text evidence="7">Belongs to the MPDU1 (TC 2.A.43.3) family.</text>
</comment>
<dbReference type="GO" id="GO:0016020">
    <property type="term" value="C:membrane"/>
    <property type="evidence" value="ECO:0007669"/>
    <property type="project" value="UniProtKB-SubCell"/>
</dbReference>
<sequence length="305" mass="33665">MTTITRKFPWFIRDTGTSIIGTECYTSLVENLDIQDVECLKYSLSKALGIGIVVGGSVMKLPQLLLILRGRSARGLSLSAYVLETLAYGINLSYSFRNIFPFSTYGENLFLTIQNILITFLIIFYTPSLRLARRRRNAQLSYAFLGLLIGAAAVCYCSMPILAFLQLSTLPLSLTSKVPQIRQNYRSKSTGQLSAFAVCSQILGCLARLFTTATEVGDWLVSAGFALALVLNGVLGLQLWMYWGKDIDERNDDYGLDDAVAKGRANTASYAPWQTQSFYRIGTPPLPTTTGNIRRGTRKSAADLV</sequence>
<evidence type="ECO:0000256" key="3">
    <source>
        <dbReference type="ARBA" id="ARBA00022692"/>
    </source>
</evidence>
<dbReference type="EMBL" id="JANVFU010000007">
    <property type="protein sequence ID" value="KAJ3744368.1"/>
    <property type="molecule type" value="Genomic_DNA"/>
</dbReference>
<dbReference type="SMART" id="SM00679">
    <property type="entry name" value="CTNS"/>
    <property type="match status" value="2"/>
</dbReference>
<evidence type="ECO:0000256" key="5">
    <source>
        <dbReference type="ARBA" id="ARBA00022989"/>
    </source>
</evidence>
<dbReference type="InterPro" id="IPR016817">
    <property type="entry name" value="MannP-dilichol_defect-1"/>
</dbReference>
<feature type="transmembrane region" description="Helical" evidence="9">
    <location>
        <begin position="108"/>
        <end position="128"/>
    </location>
</feature>
<keyword evidence="5 9" id="KW-1133">Transmembrane helix</keyword>
<evidence type="ECO:0000256" key="8">
    <source>
        <dbReference type="SAM" id="MobiDB-lite"/>
    </source>
</evidence>
<proteinExistence type="inferred from homology"/>
<feature type="region of interest" description="Disordered" evidence="8">
    <location>
        <begin position="286"/>
        <end position="305"/>
    </location>
</feature>
<dbReference type="PANTHER" id="PTHR12226">
    <property type="entry name" value="MANNOSE-P-DOLICHOL UTILIZATION DEFECT 1 LEC35 -RELATED"/>
    <property type="match status" value="1"/>
</dbReference>
<reference evidence="10 11" key="1">
    <citation type="journal article" date="2023" name="Proc. Natl. Acad. Sci. U.S.A.">
        <title>A global phylogenomic analysis of the shiitake genus Lentinula.</title>
        <authorList>
            <person name="Sierra-Patev S."/>
            <person name="Min B."/>
            <person name="Naranjo-Ortiz M."/>
            <person name="Looney B."/>
            <person name="Konkel Z."/>
            <person name="Slot J.C."/>
            <person name="Sakamoto Y."/>
            <person name="Steenwyk J.L."/>
            <person name="Rokas A."/>
            <person name="Carro J."/>
            <person name="Camarero S."/>
            <person name="Ferreira P."/>
            <person name="Molpeceres G."/>
            <person name="Ruiz-Duenas F.J."/>
            <person name="Serrano A."/>
            <person name="Henrissat B."/>
            <person name="Drula E."/>
            <person name="Hughes K.W."/>
            <person name="Mata J.L."/>
            <person name="Ishikawa N.K."/>
            <person name="Vargas-Isla R."/>
            <person name="Ushijima S."/>
            <person name="Smith C.A."/>
            <person name="Donoghue J."/>
            <person name="Ahrendt S."/>
            <person name="Andreopoulos W."/>
            <person name="He G."/>
            <person name="LaButti K."/>
            <person name="Lipzen A."/>
            <person name="Ng V."/>
            <person name="Riley R."/>
            <person name="Sandor L."/>
            <person name="Barry K."/>
            <person name="Martinez A.T."/>
            <person name="Xiao Y."/>
            <person name="Gibbons J.G."/>
            <person name="Terashima K."/>
            <person name="Grigoriev I.V."/>
            <person name="Hibbett D."/>
        </authorList>
    </citation>
    <scope>NUCLEOTIDE SEQUENCE [LARGE SCALE GENOMIC DNA]</scope>
    <source>
        <strain evidence="10 11">TFB7810</strain>
    </source>
</reference>
<keyword evidence="11" id="KW-1185">Reference proteome</keyword>
<dbReference type="InterPro" id="IPR006603">
    <property type="entry name" value="PQ-loop_rpt"/>
</dbReference>
<keyword evidence="2" id="KW-0813">Transport</keyword>
<keyword evidence="3 9" id="KW-0812">Transmembrane</keyword>
<evidence type="ECO:0000256" key="7">
    <source>
        <dbReference type="ARBA" id="ARBA00038475"/>
    </source>
</evidence>
<evidence type="ECO:0000313" key="10">
    <source>
        <dbReference type="EMBL" id="KAJ3744368.1"/>
    </source>
</evidence>
<evidence type="ECO:0000256" key="9">
    <source>
        <dbReference type="SAM" id="Phobius"/>
    </source>
</evidence>
<accession>A0A9W8P059</accession>
<dbReference type="PANTHER" id="PTHR12226:SF2">
    <property type="entry name" value="MANNOSE-P-DOLICHOL UTILIZATION DEFECT 1 PROTEIN"/>
    <property type="match status" value="1"/>
</dbReference>
<dbReference type="Pfam" id="PF04193">
    <property type="entry name" value="PQ-loop"/>
    <property type="match status" value="2"/>
</dbReference>
<dbReference type="Proteomes" id="UP001142393">
    <property type="component" value="Unassembled WGS sequence"/>
</dbReference>
<gene>
    <name evidence="10" type="ORF">DFH05DRAFT_1525403</name>
</gene>
<evidence type="ECO:0000256" key="4">
    <source>
        <dbReference type="ARBA" id="ARBA00022737"/>
    </source>
</evidence>
<keyword evidence="4" id="KW-0677">Repeat</keyword>
<comment type="caution">
    <text evidence="10">The sequence shown here is derived from an EMBL/GenBank/DDBJ whole genome shotgun (WGS) entry which is preliminary data.</text>
</comment>
<organism evidence="10 11">
    <name type="scientific">Lentinula detonsa</name>
    <dbReference type="NCBI Taxonomy" id="2804962"/>
    <lineage>
        <taxon>Eukaryota</taxon>
        <taxon>Fungi</taxon>
        <taxon>Dikarya</taxon>
        <taxon>Basidiomycota</taxon>
        <taxon>Agaricomycotina</taxon>
        <taxon>Agaricomycetes</taxon>
        <taxon>Agaricomycetidae</taxon>
        <taxon>Agaricales</taxon>
        <taxon>Marasmiineae</taxon>
        <taxon>Omphalotaceae</taxon>
        <taxon>Lentinula</taxon>
    </lineage>
</organism>
<comment type="subcellular location">
    <subcellularLocation>
        <location evidence="1">Membrane</location>
        <topology evidence="1">Multi-pass membrane protein</topology>
    </subcellularLocation>
</comment>
<evidence type="ECO:0000256" key="2">
    <source>
        <dbReference type="ARBA" id="ARBA00022448"/>
    </source>
</evidence>
<dbReference type="AlphaFoldDB" id="A0A9W8P059"/>
<keyword evidence="6 9" id="KW-0472">Membrane</keyword>
<name>A0A9W8P059_9AGAR</name>
<protein>
    <submittedName>
        <fullName evidence="10">Mannose-P-dolichol utilization defect 1 protein</fullName>
    </submittedName>
</protein>
<evidence type="ECO:0000256" key="1">
    <source>
        <dbReference type="ARBA" id="ARBA00004141"/>
    </source>
</evidence>